<dbReference type="Proteomes" id="UP000799428">
    <property type="component" value="Unassembled WGS sequence"/>
</dbReference>
<reference evidence="1" key="1">
    <citation type="journal article" date="2020" name="Stud. Mycol.">
        <title>101 Dothideomycetes genomes: a test case for predicting lifestyles and emergence of pathogens.</title>
        <authorList>
            <person name="Haridas S."/>
            <person name="Albert R."/>
            <person name="Binder M."/>
            <person name="Bloem J."/>
            <person name="Labutti K."/>
            <person name="Salamov A."/>
            <person name="Andreopoulos B."/>
            <person name="Baker S."/>
            <person name="Barry K."/>
            <person name="Bills G."/>
            <person name="Bluhm B."/>
            <person name="Cannon C."/>
            <person name="Castanera R."/>
            <person name="Culley D."/>
            <person name="Daum C."/>
            <person name="Ezra D."/>
            <person name="Gonzalez J."/>
            <person name="Henrissat B."/>
            <person name="Kuo A."/>
            <person name="Liang C."/>
            <person name="Lipzen A."/>
            <person name="Lutzoni F."/>
            <person name="Magnuson J."/>
            <person name="Mondo S."/>
            <person name="Nolan M."/>
            <person name="Ohm R."/>
            <person name="Pangilinan J."/>
            <person name="Park H.-J."/>
            <person name="Ramirez L."/>
            <person name="Alfaro M."/>
            <person name="Sun H."/>
            <person name="Tritt A."/>
            <person name="Yoshinaga Y."/>
            <person name="Zwiers L.-H."/>
            <person name="Turgeon B."/>
            <person name="Goodwin S."/>
            <person name="Spatafora J."/>
            <person name="Crous P."/>
            <person name="Grigoriev I."/>
        </authorList>
    </citation>
    <scope>NUCLEOTIDE SEQUENCE</scope>
    <source>
        <strain evidence="1">CBS 279.74</strain>
    </source>
</reference>
<gene>
    <name evidence="1" type="ORF">K504DRAFT_378594</name>
</gene>
<name>A0A6G1KAZ0_9PLEO</name>
<dbReference type="EMBL" id="MU005770">
    <property type="protein sequence ID" value="KAF2709632.1"/>
    <property type="molecule type" value="Genomic_DNA"/>
</dbReference>
<evidence type="ECO:0000313" key="1">
    <source>
        <dbReference type="EMBL" id="KAF2709632.1"/>
    </source>
</evidence>
<evidence type="ECO:0000313" key="2">
    <source>
        <dbReference type="Proteomes" id="UP000799428"/>
    </source>
</evidence>
<proteinExistence type="predicted"/>
<dbReference type="AlphaFoldDB" id="A0A6G1KAZ0"/>
<sequence>LKSSLNLMNFCLSRYFVNPSASMSLVSRYITLKEPLACSWRSHIRFRAMDSFKTCSRAINSASVVKVVTVNCRAAFYTISPPNSTIIYP</sequence>
<protein>
    <submittedName>
        <fullName evidence="1">Uncharacterized protein</fullName>
    </submittedName>
</protein>
<organism evidence="1 2">
    <name type="scientific">Pleomassaria siparia CBS 279.74</name>
    <dbReference type="NCBI Taxonomy" id="1314801"/>
    <lineage>
        <taxon>Eukaryota</taxon>
        <taxon>Fungi</taxon>
        <taxon>Dikarya</taxon>
        <taxon>Ascomycota</taxon>
        <taxon>Pezizomycotina</taxon>
        <taxon>Dothideomycetes</taxon>
        <taxon>Pleosporomycetidae</taxon>
        <taxon>Pleosporales</taxon>
        <taxon>Pleomassariaceae</taxon>
        <taxon>Pleomassaria</taxon>
    </lineage>
</organism>
<feature type="non-terminal residue" evidence="1">
    <location>
        <position position="1"/>
    </location>
</feature>
<keyword evidence="2" id="KW-1185">Reference proteome</keyword>
<accession>A0A6G1KAZ0</accession>